<feature type="compositionally biased region" description="Basic and acidic residues" evidence="4">
    <location>
        <begin position="296"/>
        <end position="323"/>
    </location>
</feature>
<evidence type="ECO:0000256" key="1">
    <source>
        <dbReference type="ARBA" id="ARBA00022722"/>
    </source>
</evidence>
<feature type="region of interest" description="Disordered" evidence="4">
    <location>
        <begin position="292"/>
        <end position="323"/>
    </location>
</feature>
<dbReference type="InterPro" id="IPR036397">
    <property type="entry name" value="RNaseH_sf"/>
</dbReference>
<dbReference type="InterPro" id="IPR012337">
    <property type="entry name" value="RNaseH-like_sf"/>
</dbReference>
<keyword evidence="3 6" id="KW-0269">Exonuclease</keyword>
<reference evidence="6" key="2">
    <citation type="journal article" date="2021" name="PeerJ">
        <title>Extensive microbial diversity within the chicken gut microbiome revealed by metagenomics and culture.</title>
        <authorList>
            <person name="Gilroy R."/>
            <person name="Ravi A."/>
            <person name="Getino M."/>
            <person name="Pursley I."/>
            <person name="Horton D.L."/>
            <person name="Alikhan N.F."/>
            <person name="Baker D."/>
            <person name="Gharbi K."/>
            <person name="Hall N."/>
            <person name="Watson M."/>
            <person name="Adriaenssens E.M."/>
            <person name="Foster-Nyarko E."/>
            <person name="Jarju S."/>
            <person name="Secka A."/>
            <person name="Antonio M."/>
            <person name="Oren A."/>
            <person name="Chaudhuri R.R."/>
            <person name="La Ragione R."/>
            <person name="Hildebrand F."/>
            <person name="Pallen M.J."/>
        </authorList>
    </citation>
    <scope>NUCLEOTIDE SEQUENCE</scope>
    <source>
        <strain evidence="6">CHK188-20938</strain>
    </source>
</reference>
<keyword evidence="1" id="KW-0540">Nuclease</keyword>
<keyword evidence="2" id="KW-0378">Hydrolase</keyword>
<evidence type="ECO:0000313" key="6">
    <source>
        <dbReference type="EMBL" id="HIV25905.1"/>
    </source>
</evidence>
<evidence type="ECO:0000256" key="3">
    <source>
        <dbReference type="ARBA" id="ARBA00022839"/>
    </source>
</evidence>
<dbReference type="CDD" id="cd06133">
    <property type="entry name" value="ERI-1_3'hExo_like"/>
    <property type="match status" value="1"/>
</dbReference>
<dbReference type="InterPro" id="IPR013520">
    <property type="entry name" value="Ribonucl_H"/>
</dbReference>
<evidence type="ECO:0000259" key="5">
    <source>
        <dbReference type="SMART" id="SM00479"/>
    </source>
</evidence>
<comment type="caution">
    <text evidence="6">The sequence shown here is derived from an EMBL/GenBank/DDBJ whole genome shotgun (WGS) entry which is preliminary data.</text>
</comment>
<organism evidence="6 7">
    <name type="scientific">Candidatus Scatomonas pullistercoris</name>
    <dbReference type="NCBI Taxonomy" id="2840920"/>
    <lineage>
        <taxon>Bacteria</taxon>
        <taxon>Bacillati</taxon>
        <taxon>Bacillota</taxon>
        <taxon>Clostridia</taxon>
        <taxon>Lachnospirales</taxon>
        <taxon>Lachnospiraceae</taxon>
        <taxon>Lachnospiraceae incertae sedis</taxon>
        <taxon>Candidatus Scatomonas</taxon>
    </lineage>
</organism>
<accession>A0A9D1P3R1</accession>
<evidence type="ECO:0000256" key="4">
    <source>
        <dbReference type="SAM" id="MobiDB-lite"/>
    </source>
</evidence>
<dbReference type="PANTHER" id="PTHR23044:SF61">
    <property type="entry name" value="3'-5' EXORIBONUCLEASE 1-RELATED"/>
    <property type="match status" value="1"/>
</dbReference>
<reference evidence="6" key="1">
    <citation type="submission" date="2020-10" db="EMBL/GenBank/DDBJ databases">
        <authorList>
            <person name="Gilroy R."/>
        </authorList>
    </citation>
    <scope>NUCLEOTIDE SEQUENCE</scope>
    <source>
        <strain evidence="6">CHK188-20938</strain>
    </source>
</reference>
<dbReference type="GO" id="GO:0003676">
    <property type="term" value="F:nucleic acid binding"/>
    <property type="evidence" value="ECO:0007669"/>
    <property type="project" value="InterPro"/>
</dbReference>
<name>A0A9D1P3R1_9FIRM</name>
<dbReference type="Pfam" id="PF00929">
    <property type="entry name" value="RNase_T"/>
    <property type="match status" value="1"/>
</dbReference>
<feature type="domain" description="Exonuclease" evidence="5">
    <location>
        <begin position="2"/>
        <end position="184"/>
    </location>
</feature>
<dbReference type="EMBL" id="DVOO01000027">
    <property type="protein sequence ID" value="HIV25905.1"/>
    <property type="molecule type" value="Genomic_DNA"/>
</dbReference>
<dbReference type="PANTHER" id="PTHR23044">
    <property type="entry name" value="3'-5' EXONUCLEASE ERI1-RELATED"/>
    <property type="match status" value="1"/>
</dbReference>
<proteinExistence type="predicted"/>
<dbReference type="Proteomes" id="UP000824169">
    <property type="component" value="Unassembled WGS sequence"/>
</dbReference>
<gene>
    <name evidence="6" type="ORF">IAB71_09060</name>
</gene>
<evidence type="ECO:0000256" key="2">
    <source>
        <dbReference type="ARBA" id="ARBA00022801"/>
    </source>
</evidence>
<dbReference type="GO" id="GO:0000175">
    <property type="term" value="F:3'-5'-RNA exonuclease activity"/>
    <property type="evidence" value="ECO:0007669"/>
    <property type="project" value="InterPro"/>
</dbReference>
<dbReference type="Gene3D" id="3.30.420.10">
    <property type="entry name" value="Ribonuclease H-like superfamily/Ribonuclease H"/>
    <property type="match status" value="1"/>
</dbReference>
<protein>
    <submittedName>
        <fullName evidence="6">Exonuclease domain-containing protein</fullName>
    </submittedName>
</protein>
<evidence type="ECO:0000313" key="7">
    <source>
        <dbReference type="Proteomes" id="UP000824169"/>
    </source>
</evidence>
<dbReference type="InterPro" id="IPR047201">
    <property type="entry name" value="ERI-1_3'hExo-like"/>
</dbReference>
<dbReference type="AlphaFoldDB" id="A0A9D1P3R1"/>
<dbReference type="SUPFAM" id="SSF53098">
    <property type="entry name" value="Ribonuclease H-like"/>
    <property type="match status" value="1"/>
</dbReference>
<dbReference type="SMART" id="SM00479">
    <property type="entry name" value="EXOIII"/>
    <property type="match status" value="1"/>
</dbReference>
<sequence length="323" mass="38634">MNYVVFDLEWNQCPYGKEKEIKRLPFEIIEIGAVKLNKDREYVDRFHRIIKPAVYTKLHFRTKEIVKLEQEDLDGGIPFVEAVREFFAWAGSDALFCTWGTIDLTELQRNMKYHKVLHLLRGPLHYYDVQKLFAVNYEDMKSRRSLEYGIDYLKLEKKMDFHQALSDAWYTAEIFQRIDMDVMLAYDSIDVYQNPKTKKDEIHAVYNGYSKFISREFRTKEEAMADREVRATHCCLCGRNARKKLWWFSVNSKNYYSIAVCPVHGYLKGKIRLKKTDEGRFYVVKTIKVSSEPEAEEIRGKKEEVREKRRRKRQEEKRKEGKK</sequence>
<dbReference type="InterPro" id="IPR051274">
    <property type="entry name" value="3-5_Exoribonuclease"/>
</dbReference>